<comment type="caution">
    <text evidence="1">The sequence shown here is derived from an EMBL/GenBank/DDBJ whole genome shotgun (WGS) entry which is preliminary data.</text>
</comment>
<reference evidence="1" key="1">
    <citation type="submission" date="2021-03" db="EMBL/GenBank/DDBJ databases">
        <authorList>
            <person name="Kanchanasin P."/>
            <person name="Saeng-In P."/>
            <person name="Phongsopitanun W."/>
            <person name="Yuki M."/>
            <person name="Kudo T."/>
            <person name="Ohkuma M."/>
            <person name="Tanasupawat S."/>
        </authorList>
    </citation>
    <scope>NUCLEOTIDE SEQUENCE</scope>
    <source>
        <strain evidence="1">GKU 128</strain>
    </source>
</reference>
<protein>
    <submittedName>
        <fullName evidence="1">Uncharacterized protein</fullName>
    </submittedName>
</protein>
<evidence type="ECO:0000313" key="2">
    <source>
        <dbReference type="Proteomes" id="UP000669179"/>
    </source>
</evidence>
<dbReference type="RefSeq" id="WP_208257277.1">
    <property type="nucleotide sequence ID" value="NZ_JAGEOJ010000008.1"/>
</dbReference>
<proteinExistence type="predicted"/>
<dbReference type="AlphaFoldDB" id="A0A939T7K2"/>
<organism evidence="1 2">
    <name type="scientific">Actinomadura barringtoniae</name>
    <dbReference type="NCBI Taxonomy" id="1427535"/>
    <lineage>
        <taxon>Bacteria</taxon>
        <taxon>Bacillati</taxon>
        <taxon>Actinomycetota</taxon>
        <taxon>Actinomycetes</taxon>
        <taxon>Streptosporangiales</taxon>
        <taxon>Thermomonosporaceae</taxon>
        <taxon>Actinomadura</taxon>
    </lineage>
</organism>
<name>A0A939T7K2_9ACTN</name>
<keyword evidence="2" id="KW-1185">Reference proteome</keyword>
<sequence length="59" mass="6401">MADNSAMAASTRPMISAAPVGMHMVWARPRRPRPAAPGHHLRLDAFVVRRPTPECLPSG</sequence>
<dbReference type="Proteomes" id="UP000669179">
    <property type="component" value="Unassembled WGS sequence"/>
</dbReference>
<evidence type="ECO:0000313" key="1">
    <source>
        <dbReference type="EMBL" id="MBO2449377.1"/>
    </source>
</evidence>
<accession>A0A939T7K2</accession>
<gene>
    <name evidence="1" type="ORF">J4573_19910</name>
</gene>
<dbReference type="EMBL" id="JAGEOJ010000008">
    <property type="protein sequence ID" value="MBO2449377.1"/>
    <property type="molecule type" value="Genomic_DNA"/>
</dbReference>